<dbReference type="InterPro" id="IPR049783">
    <property type="entry name" value="ABC_perm_TupB-like"/>
</dbReference>
<feature type="transmembrane region" description="Helical" evidence="9">
    <location>
        <begin position="88"/>
        <end position="106"/>
    </location>
</feature>
<keyword evidence="4 10" id="KW-1003">Cell membrane</keyword>
<evidence type="ECO:0000256" key="4">
    <source>
        <dbReference type="ARBA" id="ARBA00022475"/>
    </source>
</evidence>
<feature type="transmembrane region" description="Helical" evidence="9">
    <location>
        <begin position="194"/>
        <end position="216"/>
    </location>
</feature>
<proteinExistence type="inferred from homology"/>
<dbReference type="InterPro" id="IPR035906">
    <property type="entry name" value="MetI-like_sf"/>
</dbReference>
<gene>
    <name evidence="12" type="ORF">B7C51_16050</name>
</gene>
<keyword evidence="7 9" id="KW-1133">Transmembrane helix</keyword>
<dbReference type="NCBIfam" id="NF038017">
    <property type="entry name" value="ABC_perm1"/>
    <property type="match status" value="1"/>
</dbReference>
<evidence type="ECO:0000259" key="11">
    <source>
        <dbReference type="PROSITE" id="PS50928"/>
    </source>
</evidence>
<dbReference type="GO" id="GO:0005886">
    <property type="term" value="C:plasma membrane"/>
    <property type="evidence" value="ECO:0007669"/>
    <property type="project" value="UniProtKB-SubCell"/>
</dbReference>
<evidence type="ECO:0000256" key="7">
    <source>
        <dbReference type="ARBA" id="ARBA00022989"/>
    </source>
</evidence>
<dbReference type="PROSITE" id="PS50928">
    <property type="entry name" value="ABC_TM1"/>
    <property type="match status" value="1"/>
</dbReference>
<comment type="function">
    <text evidence="10">Part of the binding-protein-dependent transport system for molybdenum; probably responsible for the translocation of the substrate across the membrane.</text>
</comment>
<evidence type="ECO:0000256" key="3">
    <source>
        <dbReference type="ARBA" id="ARBA00022448"/>
    </source>
</evidence>
<dbReference type="Gene3D" id="1.10.3720.10">
    <property type="entry name" value="MetI-like"/>
    <property type="match status" value="1"/>
</dbReference>
<organism evidence="12 13">
    <name type="scientific">Paenibacillus larvae subsp. pulvifaciens</name>
    <dbReference type="NCBI Taxonomy" id="1477"/>
    <lineage>
        <taxon>Bacteria</taxon>
        <taxon>Bacillati</taxon>
        <taxon>Bacillota</taxon>
        <taxon>Bacilli</taxon>
        <taxon>Bacillales</taxon>
        <taxon>Paenibacillaceae</taxon>
        <taxon>Paenibacillus</taxon>
    </lineage>
</organism>
<dbReference type="EMBL" id="CP020557">
    <property type="protein sequence ID" value="ARF68993.1"/>
    <property type="molecule type" value="Genomic_DNA"/>
</dbReference>
<evidence type="ECO:0000256" key="10">
    <source>
        <dbReference type="RuleBase" id="RU365097"/>
    </source>
</evidence>
<dbReference type="PANTHER" id="PTHR30183">
    <property type="entry name" value="MOLYBDENUM TRANSPORT SYSTEM PERMEASE PROTEIN MODB"/>
    <property type="match status" value="1"/>
</dbReference>
<evidence type="ECO:0000256" key="8">
    <source>
        <dbReference type="ARBA" id="ARBA00023136"/>
    </source>
</evidence>
<keyword evidence="5 10" id="KW-0500">Molybdenum</keyword>
<dbReference type="InterPro" id="IPR000515">
    <property type="entry name" value="MetI-like"/>
</dbReference>
<feature type="domain" description="ABC transmembrane type-1" evidence="11">
    <location>
        <begin position="9"/>
        <end position="211"/>
    </location>
</feature>
<evidence type="ECO:0000256" key="1">
    <source>
        <dbReference type="ARBA" id="ARBA00004651"/>
    </source>
</evidence>
<dbReference type="AlphaFoldDB" id="A0A1V0UUT6"/>
<keyword evidence="8 9" id="KW-0472">Membrane</keyword>
<dbReference type="NCBIfam" id="TIGR02141">
    <property type="entry name" value="modB_ABC"/>
    <property type="match status" value="1"/>
</dbReference>
<dbReference type="PANTHER" id="PTHR30183:SF3">
    <property type="entry name" value="MOLYBDENUM TRANSPORT SYSTEM PERMEASE PROTEIN MODB"/>
    <property type="match status" value="1"/>
</dbReference>
<comment type="caution">
    <text evidence="10">Lacks conserved residue(s) required for the propagation of feature annotation.</text>
</comment>
<accession>A0A1V0UUT6</accession>
<evidence type="ECO:0000256" key="2">
    <source>
        <dbReference type="ARBA" id="ARBA00007069"/>
    </source>
</evidence>
<dbReference type="GO" id="GO:0015098">
    <property type="term" value="F:molybdate ion transmembrane transporter activity"/>
    <property type="evidence" value="ECO:0007669"/>
    <property type="project" value="UniProtKB-UniRule"/>
</dbReference>
<feature type="transmembrane region" description="Helical" evidence="9">
    <location>
        <begin position="43"/>
        <end position="68"/>
    </location>
</feature>
<evidence type="ECO:0000313" key="12">
    <source>
        <dbReference type="EMBL" id="ARF68993.1"/>
    </source>
</evidence>
<name>A0A1V0UUT6_9BACL</name>
<keyword evidence="6 9" id="KW-0812">Transmembrane</keyword>
<dbReference type="InterPro" id="IPR011867">
    <property type="entry name" value="ModB_ABC"/>
</dbReference>
<protein>
    <recommendedName>
        <fullName evidence="10">Molybdenum transport system permease</fullName>
    </recommendedName>
</protein>
<comment type="subcellular location">
    <subcellularLocation>
        <location evidence="1 9">Cell membrane</location>
        <topology evidence="1 9">Multi-pass membrane protein</topology>
    </subcellularLocation>
</comment>
<sequence>MNMDFWSPIQLSIQVSLLSTLLAGCLGTWVGKEMQRRSFRGKSVLETVLLLPLVLPPTVVGFVLIVCFGRQSPVGRGIEAFFGHPLMFTWWAAVIASAVVTFPLMYQSAKAGFASTDRRVEEAARVDGASEWKVFWNVTFPQSSPALAGGIVLCFTRALGEFGATLMFAGNIPGRTQTVSTAIYMAFDSGNMRLAWNWVLVIVLLSFLLLSGSGWMNRQRN</sequence>
<comment type="similarity">
    <text evidence="2 10">Belongs to the binding-protein-dependent transport system permease family. CysTW subfamily.</text>
</comment>
<evidence type="ECO:0000256" key="9">
    <source>
        <dbReference type="RuleBase" id="RU363032"/>
    </source>
</evidence>
<reference evidence="12 13" key="1">
    <citation type="submission" date="2017-03" db="EMBL/GenBank/DDBJ databases">
        <title>Paenibacillus larvae genome sequencing.</title>
        <authorList>
            <person name="Dingman D.W."/>
        </authorList>
    </citation>
    <scope>NUCLEOTIDE SEQUENCE [LARGE SCALE GENOMIC DNA]</scope>
    <source>
        <strain evidence="12 13">SAG 10367</strain>
    </source>
</reference>
<dbReference type="Pfam" id="PF00528">
    <property type="entry name" value="BPD_transp_1"/>
    <property type="match status" value="1"/>
</dbReference>
<evidence type="ECO:0000256" key="5">
    <source>
        <dbReference type="ARBA" id="ARBA00022505"/>
    </source>
</evidence>
<feature type="transmembrane region" description="Helical" evidence="9">
    <location>
        <begin position="12"/>
        <end position="31"/>
    </location>
</feature>
<dbReference type="SUPFAM" id="SSF161098">
    <property type="entry name" value="MetI-like"/>
    <property type="match status" value="1"/>
</dbReference>
<evidence type="ECO:0000313" key="13">
    <source>
        <dbReference type="Proteomes" id="UP000192727"/>
    </source>
</evidence>
<dbReference type="Proteomes" id="UP000192727">
    <property type="component" value="Chromosome"/>
</dbReference>
<dbReference type="CDD" id="cd06261">
    <property type="entry name" value="TM_PBP2"/>
    <property type="match status" value="1"/>
</dbReference>
<keyword evidence="3 9" id="KW-0813">Transport</keyword>
<evidence type="ECO:0000256" key="6">
    <source>
        <dbReference type="ARBA" id="ARBA00022692"/>
    </source>
</evidence>
<dbReference type="RefSeq" id="WP_024095177.1">
    <property type="nucleotide sequence ID" value="NZ_CP020557.1"/>
</dbReference>